<accession>A0A0A9B3L6</accession>
<name>A0A0A9B3L6_ARUDO</name>
<evidence type="ECO:0000313" key="2">
    <source>
        <dbReference type="EMBL" id="JAD57961.1"/>
    </source>
</evidence>
<organism evidence="2">
    <name type="scientific">Arundo donax</name>
    <name type="common">Giant reed</name>
    <name type="synonym">Donax arundinaceus</name>
    <dbReference type="NCBI Taxonomy" id="35708"/>
    <lineage>
        <taxon>Eukaryota</taxon>
        <taxon>Viridiplantae</taxon>
        <taxon>Streptophyta</taxon>
        <taxon>Embryophyta</taxon>
        <taxon>Tracheophyta</taxon>
        <taxon>Spermatophyta</taxon>
        <taxon>Magnoliopsida</taxon>
        <taxon>Liliopsida</taxon>
        <taxon>Poales</taxon>
        <taxon>Poaceae</taxon>
        <taxon>PACMAD clade</taxon>
        <taxon>Arundinoideae</taxon>
        <taxon>Arundineae</taxon>
        <taxon>Arundo</taxon>
    </lineage>
</organism>
<reference evidence="2" key="2">
    <citation type="journal article" date="2015" name="Data Brief">
        <title>Shoot transcriptome of the giant reed, Arundo donax.</title>
        <authorList>
            <person name="Barrero R.A."/>
            <person name="Guerrero F.D."/>
            <person name="Moolhuijzen P."/>
            <person name="Goolsby J.A."/>
            <person name="Tidwell J."/>
            <person name="Bellgard S.E."/>
            <person name="Bellgard M.I."/>
        </authorList>
    </citation>
    <scope>NUCLEOTIDE SEQUENCE</scope>
    <source>
        <tissue evidence="2">Shoot tissue taken approximately 20 cm above the soil surface</tissue>
    </source>
</reference>
<protein>
    <submittedName>
        <fullName evidence="2">Uncharacterized protein</fullName>
    </submittedName>
</protein>
<dbReference type="AlphaFoldDB" id="A0A0A9B3L6"/>
<feature type="transmembrane region" description="Helical" evidence="1">
    <location>
        <begin position="20"/>
        <end position="41"/>
    </location>
</feature>
<evidence type="ECO:0000256" key="1">
    <source>
        <dbReference type="SAM" id="Phobius"/>
    </source>
</evidence>
<reference evidence="2" key="1">
    <citation type="submission" date="2014-09" db="EMBL/GenBank/DDBJ databases">
        <authorList>
            <person name="Magalhaes I.L.F."/>
            <person name="Oliveira U."/>
            <person name="Santos F.R."/>
            <person name="Vidigal T.H.D.A."/>
            <person name="Brescovit A.D."/>
            <person name="Santos A.J."/>
        </authorList>
    </citation>
    <scope>NUCLEOTIDE SEQUENCE</scope>
    <source>
        <tissue evidence="2">Shoot tissue taken approximately 20 cm above the soil surface</tissue>
    </source>
</reference>
<keyword evidence="1" id="KW-1133">Transmembrane helix</keyword>
<dbReference type="EMBL" id="GBRH01239934">
    <property type="protein sequence ID" value="JAD57961.1"/>
    <property type="molecule type" value="Transcribed_RNA"/>
</dbReference>
<proteinExistence type="predicted"/>
<keyword evidence="1" id="KW-0472">Membrane</keyword>
<keyword evidence="1" id="KW-0812">Transmembrane</keyword>
<sequence length="57" mass="6568">MLREPGPGPGDLTASARSRSHVPGFYIFCNFVLFPLTFWVIRDEGRCLKKRKQTKEI</sequence>